<reference evidence="2 3" key="1">
    <citation type="journal article" date="2012" name="Science">
        <title>The Paleozoic origin of enzymatic lignin decomposition reconstructed from 31 fungal genomes.</title>
        <authorList>
            <person name="Floudas D."/>
            <person name="Binder M."/>
            <person name="Riley R."/>
            <person name="Barry K."/>
            <person name="Blanchette R.A."/>
            <person name="Henrissat B."/>
            <person name="Martinez A.T."/>
            <person name="Otillar R."/>
            <person name="Spatafora J.W."/>
            <person name="Yadav J.S."/>
            <person name="Aerts A."/>
            <person name="Benoit I."/>
            <person name="Boyd A."/>
            <person name="Carlson A."/>
            <person name="Copeland A."/>
            <person name="Coutinho P.M."/>
            <person name="de Vries R.P."/>
            <person name="Ferreira P."/>
            <person name="Findley K."/>
            <person name="Foster B."/>
            <person name="Gaskell J."/>
            <person name="Glotzer D."/>
            <person name="Gorecki P."/>
            <person name="Heitman J."/>
            <person name="Hesse C."/>
            <person name="Hori C."/>
            <person name="Igarashi K."/>
            <person name="Jurgens J.A."/>
            <person name="Kallen N."/>
            <person name="Kersten P."/>
            <person name="Kohler A."/>
            <person name="Kuees U."/>
            <person name="Kumar T.K.A."/>
            <person name="Kuo A."/>
            <person name="LaButti K."/>
            <person name="Larrondo L.F."/>
            <person name="Lindquist E."/>
            <person name="Ling A."/>
            <person name="Lombard V."/>
            <person name="Lucas S."/>
            <person name="Lundell T."/>
            <person name="Martin R."/>
            <person name="McLaughlin D.J."/>
            <person name="Morgenstern I."/>
            <person name="Morin E."/>
            <person name="Murat C."/>
            <person name="Nagy L.G."/>
            <person name="Nolan M."/>
            <person name="Ohm R.A."/>
            <person name="Patyshakuliyeva A."/>
            <person name="Rokas A."/>
            <person name="Ruiz-Duenas F.J."/>
            <person name="Sabat G."/>
            <person name="Salamov A."/>
            <person name="Samejima M."/>
            <person name="Schmutz J."/>
            <person name="Slot J.C."/>
            <person name="St John F."/>
            <person name="Stenlid J."/>
            <person name="Sun H."/>
            <person name="Sun S."/>
            <person name="Syed K."/>
            <person name="Tsang A."/>
            <person name="Wiebenga A."/>
            <person name="Young D."/>
            <person name="Pisabarro A."/>
            <person name="Eastwood D.C."/>
            <person name="Martin F."/>
            <person name="Cullen D."/>
            <person name="Grigoriev I.V."/>
            <person name="Hibbett D.S."/>
        </authorList>
    </citation>
    <scope>NUCLEOTIDE SEQUENCE</scope>
    <source>
        <strain evidence="3">FP-58527</strain>
    </source>
</reference>
<feature type="domain" description="Hemerythrin-like" evidence="1">
    <location>
        <begin position="23"/>
        <end position="149"/>
    </location>
</feature>
<dbReference type="OrthoDB" id="10044044at2759"/>
<sequence>MFGRQSRGLSIAIEEAKWNSLADHMQSFHSHFKVEFDTIYKLADGSFNNRGMSVQMYLRICDQLVRHLTAHHTIEERYIFPVLAKRMPEFRDDEKHIKSHHAIHDGLDRLSALISRWSKDSKTYSPVEMRACLDSWRTDLFEHLDEEVRDLGAENMKKHWKLEELDQIPM</sequence>
<protein>
    <recommendedName>
        <fullName evidence="1">Hemerythrin-like domain-containing protein</fullName>
    </recommendedName>
</protein>
<dbReference type="eggNOG" id="ENOG502S4CP">
    <property type="taxonomic scope" value="Eukaryota"/>
</dbReference>
<dbReference type="Proteomes" id="UP000015241">
    <property type="component" value="Unassembled WGS sequence"/>
</dbReference>
<dbReference type="PANTHER" id="PTHR38048:SF1">
    <property type="entry name" value="HEMERYTHRIN-LIKE DOMAIN-CONTAINING PROTEIN"/>
    <property type="match status" value="1"/>
</dbReference>
<proteinExistence type="predicted"/>
<dbReference type="InterPro" id="IPR053206">
    <property type="entry name" value="Dimeric_xanthone_biosynth"/>
</dbReference>
<evidence type="ECO:0000313" key="3">
    <source>
        <dbReference type="Proteomes" id="UP000015241"/>
    </source>
</evidence>
<dbReference type="AlphaFoldDB" id="S8EPR7"/>
<dbReference type="PANTHER" id="PTHR38048">
    <property type="entry name" value="EXPRESSED PROTEIN"/>
    <property type="match status" value="1"/>
</dbReference>
<evidence type="ECO:0000259" key="1">
    <source>
        <dbReference type="Pfam" id="PF01814"/>
    </source>
</evidence>
<dbReference type="Pfam" id="PF01814">
    <property type="entry name" value="Hemerythrin"/>
    <property type="match status" value="1"/>
</dbReference>
<dbReference type="InterPro" id="IPR012312">
    <property type="entry name" value="Hemerythrin-like"/>
</dbReference>
<accession>S8EPR7</accession>
<name>S8EPR7_FOMSC</name>
<keyword evidence="3" id="KW-1185">Reference proteome</keyword>
<dbReference type="Gene3D" id="1.20.120.520">
    <property type="entry name" value="nmb1532 protein domain like"/>
    <property type="match status" value="1"/>
</dbReference>
<dbReference type="CDD" id="cd12108">
    <property type="entry name" value="Hr-like"/>
    <property type="match status" value="1"/>
</dbReference>
<dbReference type="STRING" id="743788.S8EPR7"/>
<gene>
    <name evidence="2" type="ORF">FOMPIDRAFT_1112653</name>
</gene>
<organism evidence="2 3">
    <name type="scientific">Fomitopsis schrenkii</name>
    <name type="common">Brown rot fungus</name>
    <dbReference type="NCBI Taxonomy" id="2126942"/>
    <lineage>
        <taxon>Eukaryota</taxon>
        <taxon>Fungi</taxon>
        <taxon>Dikarya</taxon>
        <taxon>Basidiomycota</taxon>
        <taxon>Agaricomycotina</taxon>
        <taxon>Agaricomycetes</taxon>
        <taxon>Polyporales</taxon>
        <taxon>Fomitopsis</taxon>
    </lineage>
</organism>
<dbReference type="HOGENOM" id="CLU_074846_2_1_1"/>
<dbReference type="InParanoid" id="S8EPR7"/>
<dbReference type="EMBL" id="KE504125">
    <property type="protein sequence ID" value="EPT05034.1"/>
    <property type="molecule type" value="Genomic_DNA"/>
</dbReference>
<evidence type="ECO:0000313" key="2">
    <source>
        <dbReference type="EMBL" id="EPT05034.1"/>
    </source>
</evidence>